<reference evidence="1" key="1">
    <citation type="submission" date="2009-10" db="EMBL/GenBank/DDBJ databases">
        <title>Diversity of trophic interactions inside an arsenic-rich microbial ecosystem.</title>
        <authorList>
            <person name="Bertin P.N."/>
            <person name="Heinrich-Salmeron A."/>
            <person name="Pelletier E."/>
            <person name="Goulhen-Chollet F."/>
            <person name="Arsene-Ploetze F."/>
            <person name="Gallien S."/>
            <person name="Calteau A."/>
            <person name="Vallenet D."/>
            <person name="Casiot C."/>
            <person name="Chane-Woon-Ming B."/>
            <person name="Giloteaux L."/>
            <person name="Barakat M."/>
            <person name="Bonnefoy V."/>
            <person name="Bruneel O."/>
            <person name="Chandler M."/>
            <person name="Cleiss J."/>
            <person name="Duran R."/>
            <person name="Elbaz-Poulichet F."/>
            <person name="Fonknechten N."/>
            <person name="Lauga B."/>
            <person name="Mornico D."/>
            <person name="Ortet P."/>
            <person name="Schaeffer C."/>
            <person name="Siguier P."/>
            <person name="Alexander Thil Smith A."/>
            <person name="Van Dorsselaer A."/>
            <person name="Weissenbach J."/>
            <person name="Medigue C."/>
            <person name="Le Paslier D."/>
        </authorList>
    </citation>
    <scope>NUCLEOTIDE SEQUENCE</scope>
</reference>
<evidence type="ECO:0000313" key="1">
    <source>
        <dbReference type="EMBL" id="CBH99613.1"/>
    </source>
</evidence>
<sequence>MRPHNANVRDRLFSVSHELLVSPSGCYSQRHGGGFNMILICVACISAV</sequence>
<proteinExistence type="predicted"/>
<dbReference type="AlphaFoldDB" id="E6PXF4"/>
<gene>
    <name evidence="1" type="ORF">CARN3_0551</name>
</gene>
<comment type="caution">
    <text evidence="1">The sequence shown here is derived from an EMBL/GenBank/DDBJ whole genome shotgun (WGS) entry which is preliminary data.</text>
</comment>
<name>E6PXF4_9ZZZZ</name>
<dbReference type="EMBL" id="CABN01000033">
    <property type="protein sequence ID" value="CBH99613.1"/>
    <property type="molecule type" value="Genomic_DNA"/>
</dbReference>
<protein>
    <submittedName>
        <fullName evidence="1">Uncharacterized protein</fullName>
    </submittedName>
</protein>
<organism evidence="1">
    <name type="scientific">mine drainage metagenome</name>
    <dbReference type="NCBI Taxonomy" id="410659"/>
    <lineage>
        <taxon>unclassified sequences</taxon>
        <taxon>metagenomes</taxon>
        <taxon>ecological metagenomes</taxon>
    </lineage>
</organism>
<accession>E6PXF4</accession>